<evidence type="ECO:0000259" key="6">
    <source>
        <dbReference type="PROSITE" id="PS50206"/>
    </source>
</evidence>
<dbReference type="SUPFAM" id="SSF53474">
    <property type="entry name" value="alpha/beta-Hydrolases"/>
    <property type="match status" value="1"/>
</dbReference>
<dbReference type="Gene3D" id="3.40.50.1820">
    <property type="entry name" value="alpha/beta hydrolase"/>
    <property type="match status" value="1"/>
</dbReference>
<dbReference type="InterPro" id="IPR013783">
    <property type="entry name" value="Ig-like_fold"/>
</dbReference>
<organism evidence="7 8">
    <name type="scientific">Siccibacter colletis</name>
    <dbReference type="NCBI Taxonomy" id="1505757"/>
    <lineage>
        <taxon>Bacteria</taxon>
        <taxon>Pseudomonadati</taxon>
        <taxon>Pseudomonadota</taxon>
        <taxon>Gammaproteobacteria</taxon>
        <taxon>Enterobacterales</taxon>
        <taxon>Enterobacteriaceae</taxon>
        <taxon>Siccibacter</taxon>
    </lineage>
</organism>
<evidence type="ECO:0000256" key="4">
    <source>
        <dbReference type="ARBA" id="ARBA00024201"/>
    </source>
</evidence>
<feature type="chain" id="PRO_5045386560" evidence="5">
    <location>
        <begin position="22"/>
        <end position="517"/>
    </location>
</feature>
<feature type="signal peptide" evidence="5">
    <location>
        <begin position="1"/>
        <end position="21"/>
    </location>
</feature>
<comment type="similarity">
    <text evidence="4">Belongs to the Fes family.</text>
</comment>
<dbReference type="Proteomes" id="UP001156318">
    <property type="component" value="Chromosome"/>
</dbReference>
<evidence type="ECO:0000256" key="3">
    <source>
        <dbReference type="ARBA" id="ARBA00022801"/>
    </source>
</evidence>
<evidence type="ECO:0000256" key="1">
    <source>
        <dbReference type="ARBA" id="ARBA00004496"/>
    </source>
</evidence>
<dbReference type="SUPFAM" id="SSF81296">
    <property type="entry name" value="E set domains"/>
    <property type="match status" value="1"/>
</dbReference>
<keyword evidence="5" id="KW-0732">Signal</keyword>
<dbReference type="EMBL" id="CP074352">
    <property type="protein sequence ID" value="UYU30443.1"/>
    <property type="molecule type" value="Genomic_DNA"/>
</dbReference>
<dbReference type="PANTHER" id="PTHR48098">
    <property type="entry name" value="ENTEROCHELIN ESTERASE-RELATED"/>
    <property type="match status" value="1"/>
</dbReference>
<dbReference type="InterPro" id="IPR000801">
    <property type="entry name" value="Esterase-like"/>
</dbReference>
<dbReference type="InterPro" id="IPR029058">
    <property type="entry name" value="AB_hydrolase_fold"/>
</dbReference>
<dbReference type="InterPro" id="IPR014756">
    <property type="entry name" value="Ig_E-set"/>
</dbReference>
<keyword evidence="3" id="KW-0378">Hydrolase</keyword>
<dbReference type="InterPro" id="IPR050583">
    <property type="entry name" value="Mycobacterial_A85_antigen"/>
</dbReference>
<evidence type="ECO:0000256" key="5">
    <source>
        <dbReference type="SAM" id="SignalP"/>
    </source>
</evidence>
<proteinExistence type="inferred from homology"/>
<gene>
    <name evidence="7" type="ORF">KFZ77_11105</name>
</gene>
<feature type="domain" description="Rhodanese" evidence="6">
    <location>
        <begin position="376"/>
        <end position="439"/>
    </location>
</feature>
<reference evidence="7 8" key="1">
    <citation type="submission" date="2021-05" db="EMBL/GenBank/DDBJ databases">
        <title>Isolation, identification, and the growth promoting effects of Pantoea dispersa strain YSD J2 from the aboveground leaves of Cyperus esculentus L.Var. Sativus.</title>
        <authorList>
            <person name="Wang S."/>
            <person name="Tang X.M."/>
            <person name="Huang Y.N."/>
        </authorList>
    </citation>
    <scope>NUCLEOTIDE SEQUENCE [LARGE SCALE GENOMIC DNA]</scope>
    <source>
        <strain evidence="8">YSD YN2</strain>
    </source>
</reference>
<dbReference type="PROSITE" id="PS50206">
    <property type="entry name" value="RHODANESE_3"/>
    <property type="match status" value="1"/>
</dbReference>
<comment type="subcellular location">
    <subcellularLocation>
        <location evidence="1">Cytoplasm</location>
    </subcellularLocation>
</comment>
<evidence type="ECO:0000313" key="8">
    <source>
        <dbReference type="Proteomes" id="UP001156318"/>
    </source>
</evidence>
<keyword evidence="2" id="KW-0963">Cytoplasm</keyword>
<evidence type="ECO:0000256" key="2">
    <source>
        <dbReference type="ARBA" id="ARBA00022490"/>
    </source>
</evidence>
<sequence>MNWITLGLLTGTLMASGEALACEPLPMTGKKQGHFDASGKLCFTLPVVAENYVTAELSGAIDAGLRRGEQPYRELLRHGPSEGNHQLLFALPHQQTTTLHLSGKPNQPWSLSWHIRAATPLERRQTPAPVSPTLQRLSARLAAGESSEAFWRSIATRGTPLIEPYDARHKRVTFLWRGDQRNVYLFGSPAGDQVPLFRLADSDVWFRSFVVPADTLMQYRFSPDVPAIPDSPLAQHRAILVNAQADPLNPRSGKPGSHDRWNHASLLDLTRQRDCTAAAMAHPLTAGALTRSRFYSDRLDNERDIQIYRPHRAAAWTLMLFDGNVYQQEQRIVNVLDALIARGELPPVNLVLIDSLDLARRAQELTPNPVFADVMAQELRPWLSARGLPLHASHTILSGSSYGGLAAAWVALRYPQLFGNVLSLSGSYWWAPKGEPASWLTREYQRAPRQPIRFWLQAGTFEIDGPDNGIYLNNLEFEQVLRSKGYPVSFHPTASGHDYSGWCEALVTGLRHFSGPR</sequence>
<keyword evidence="8" id="KW-1185">Reference proteome</keyword>
<dbReference type="Gene3D" id="2.60.40.10">
    <property type="entry name" value="Immunoglobulins"/>
    <property type="match status" value="1"/>
</dbReference>
<dbReference type="Pfam" id="PF11806">
    <property type="entry name" value="Enterochelin_N"/>
    <property type="match status" value="1"/>
</dbReference>
<dbReference type="Pfam" id="PF00756">
    <property type="entry name" value="Esterase"/>
    <property type="match status" value="1"/>
</dbReference>
<dbReference type="InterPro" id="IPR001763">
    <property type="entry name" value="Rhodanese-like_dom"/>
</dbReference>
<accession>A0ABY6JAB5</accession>
<dbReference type="InterPro" id="IPR021764">
    <property type="entry name" value="Enterochelin_esterase_N"/>
</dbReference>
<dbReference type="PANTHER" id="PTHR48098:SF3">
    <property type="entry name" value="IRON(III) ENTEROBACTIN ESTERASE"/>
    <property type="match status" value="1"/>
</dbReference>
<protein>
    <submittedName>
        <fullName evidence="7">DUF3327 domain-containing protein</fullName>
    </submittedName>
</protein>
<name>A0ABY6JAB5_9ENTR</name>
<evidence type="ECO:0000313" key="7">
    <source>
        <dbReference type="EMBL" id="UYU30443.1"/>
    </source>
</evidence>